<dbReference type="PRINTS" id="PR01044">
    <property type="entry name" value="TRNASYNTHGA"/>
</dbReference>
<dbReference type="HAMAP" id="MF_00254">
    <property type="entry name" value="Gly_tRNA_synth_alpha"/>
    <property type="match status" value="1"/>
</dbReference>
<comment type="subcellular location">
    <subcellularLocation>
        <location evidence="8">Cytoplasm</location>
    </subcellularLocation>
</comment>
<evidence type="ECO:0000256" key="8">
    <source>
        <dbReference type="HAMAP-Rule" id="MF_00254"/>
    </source>
</evidence>
<dbReference type="AlphaFoldDB" id="A0A948TIR8"/>
<evidence type="ECO:0000313" key="9">
    <source>
        <dbReference type="EMBL" id="MBU3851398.1"/>
    </source>
</evidence>
<keyword evidence="4 8" id="KW-0067">ATP-binding</keyword>
<dbReference type="GO" id="GO:0006426">
    <property type="term" value="P:glycyl-tRNA aminoacylation"/>
    <property type="evidence" value="ECO:0007669"/>
    <property type="project" value="UniProtKB-UniRule"/>
</dbReference>
<dbReference type="GO" id="GO:0004820">
    <property type="term" value="F:glycine-tRNA ligase activity"/>
    <property type="evidence" value="ECO:0007669"/>
    <property type="project" value="UniProtKB-UniRule"/>
</dbReference>
<dbReference type="EMBL" id="JAHLFS010000023">
    <property type="protein sequence ID" value="MBU3851398.1"/>
    <property type="molecule type" value="Genomic_DNA"/>
</dbReference>
<dbReference type="InterPro" id="IPR006194">
    <property type="entry name" value="Gly-tRNA-synth_heterodimer"/>
</dbReference>
<dbReference type="PROSITE" id="PS50861">
    <property type="entry name" value="AA_TRNA_LIGASE_II_GLYAB"/>
    <property type="match status" value="1"/>
</dbReference>
<evidence type="ECO:0000256" key="6">
    <source>
        <dbReference type="ARBA" id="ARBA00023146"/>
    </source>
</evidence>
<dbReference type="GO" id="GO:0140096">
    <property type="term" value="F:catalytic activity, acting on a protein"/>
    <property type="evidence" value="ECO:0007669"/>
    <property type="project" value="UniProtKB-ARBA"/>
</dbReference>
<dbReference type="Gene3D" id="3.30.930.10">
    <property type="entry name" value="Bira Bifunctional Protein, Domain 2"/>
    <property type="match status" value="1"/>
</dbReference>
<reference evidence="9" key="1">
    <citation type="journal article" date="2021" name="PeerJ">
        <title>Extensive microbial diversity within the chicken gut microbiome revealed by metagenomics and culture.</title>
        <authorList>
            <person name="Gilroy R."/>
            <person name="Ravi A."/>
            <person name="Getino M."/>
            <person name="Pursley I."/>
            <person name="Horton D.L."/>
            <person name="Alikhan N.F."/>
            <person name="Baker D."/>
            <person name="Gharbi K."/>
            <person name="Hall N."/>
            <person name="Watson M."/>
            <person name="Adriaenssens E.M."/>
            <person name="Foster-Nyarko E."/>
            <person name="Jarju S."/>
            <person name="Secka A."/>
            <person name="Antonio M."/>
            <person name="Oren A."/>
            <person name="Chaudhuri R.R."/>
            <person name="La Ragione R."/>
            <person name="Hildebrand F."/>
            <person name="Pallen M.J."/>
        </authorList>
    </citation>
    <scope>NUCLEOTIDE SEQUENCE</scope>
    <source>
        <strain evidence="9">F6-6636</strain>
    </source>
</reference>
<dbReference type="NCBIfam" id="TIGR00388">
    <property type="entry name" value="glyQ"/>
    <property type="match status" value="1"/>
</dbReference>
<proteinExistence type="inferred from homology"/>
<dbReference type="InterPro" id="IPR002310">
    <property type="entry name" value="Gly-tRNA_ligase_asu"/>
</dbReference>
<evidence type="ECO:0000256" key="1">
    <source>
        <dbReference type="ARBA" id="ARBA00008226"/>
    </source>
</evidence>
<evidence type="ECO:0000256" key="2">
    <source>
        <dbReference type="ARBA" id="ARBA00022598"/>
    </source>
</evidence>
<keyword evidence="3 8" id="KW-0547">Nucleotide-binding</keyword>
<dbReference type="InterPro" id="IPR045864">
    <property type="entry name" value="aa-tRNA-synth_II/BPL/LPL"/>
</dbReference>
<name>A0A948TIR8_9LACO</name>
<comment type="catalytic activity">
    <reaction evidence="7 8">
        <text>tRNA(Gly) + glycine + ATP = glycyl-tRNA(Gly) + AMP + diphosphate</text>
        <dbReference type="Rhea" id="RHEA:16013"/>
        <dbReference type="Rhea" id="RHEA-COMP:9664"/>
        <dbReference type="Rhea" id="RHEA-COMP:9683"/>
        <dbReference type="ChEBI" id="CHEBI:30616"/>
        <dbReference type="ChEBI" id="CHEBI:33019"/>
        <dbReference type="ChEBI" id="CHEBI:57305"/>
        <dbReference type="ChEBI" id="CHEBI:78442"/>
        <dbReference type="ChEBI" id="CHEBI:78522"/>
        <dbReference type="ChEBI" id="CHEBI:456215"/>
        <dbReference type="EC" id="6.1.1.14"/>
    </reaction>
</comment>
<dbReference type="Pfam" id="PF02091">
    <property type="entry name" value="tRNA-synt_2e"/>
    <property type="match status" value="1"/>
</dbReference>
<keyword evidence="5 8" id="KW-0648">Protein biosynthesis</keyword>
<keyword evidence="8" id="KW-0963">Cytoplasm</keyword>
<dbReference type="SUPFAM" id="SSF55681">
    <property type="entry name" value="Class II aaRS and biotin synthetases"/>
    <property type="match status" value="1"/>
</dbReference>
<accession>A0A948TIR8</accession>
<dbReference type="FunFam" id="3.30.930.10:FF:000006">
    <property type="entry name" value="Glycine--tRNA ligase alpha subunit"/>
    <property type="match status" value="1"/>
</dbReference>
<protein>
    <recommendedName>
        <fullName evidence="8">Glycine--tRNA ligase alpha subunit</fullName>
        <ecNumber evidence="8">6.1.1.14</ecNumber>
    </recommendedName>
    <alternativeName>
        <fullName evidence="8">Glycyl-tRNA synthetase alpha subunit</fullName>
        <shortName evidence="8">GlyRS</shortName>
    </alternativeName>
</protein>
<dbReference type="Proteomes" id="UP000777303">
    <property type="component" value="Unassembled WGS sequence"/>
</dbReference>
<evidence type="ECO:0000256" key="5">
    <source>
        <dbReference type="ARBA" id="ARBA00022917"/>
    </source>
</evidence>
<comment type="similarity">
    <text evidence="1 8">Belongs to the class-II aminoacyl-tRNA synthetase family.</text>
</comment>
<dbReference type="PANTHER" id="PTHR30075">
    <property type="entry name" value="GLYCYL-TRNA SYNTHETASE"/>
    <property type="match status" value="1"/>
</dbReference>
<keyword evidence="2 8" id="KW-0436">Ligase</keyword>
<evidence type="ECO:0000256" key="7">
    <source>
        <dbReference type="ARBA" id="ARBA00047937"/>
    </source>
</evidence>
<keyword evidence="6 8" id="KW-0030">Aminoacyl-tRNA synthetase</keyword>
<sequence length="301" mass="34591">MAKKLNVQEMILTLQRFWSSKGCMLMEAYDTEKGAGTMSPYTFLRAVGPEPWNAAYVEPSRRPADGRYGENPNRLYQHHQFQVVMKPSPENIQEYYLDSLRELGIEPLEHDIRFVEDNWENPSMGCAGVGWEVWLDGMEVTQFTYFQVVGGLTAKPVTSEITYGVERLASYIQGVDSVYDLEWGNGVKYGDIFKEPEYEHSKYSFEESDQAMLLDFFNKYEAEAKRLMKLGLVHPAYDYILKCSHTFNLLDARGAVSVTERAGYMHRIRNMAHGIARAFVAEREKLGFPLLKDKPTTEDNK</sequence>
<dbReference type="GO" id="GO:0005829">
    <property type="term" value="C:cytosol"/>
    <property type="evidence" value="ECO:0007669"/>
    <property type="project" value="TreeGrafter"/>
</dbReference>
<dbReference type="GO" id="GO:0016740">
    <property type="term" value="F:transferase activity"/>
    <property type="evidence" value="ECO:0007669"/>
    <property type="project" value="UniProtKB-ARBA"/>
</dbReference>
<evidence type="ECO:0000313" key="10">
    <source>
        <dbReference type="Proteomes" id="UP000777303"/>
    </source>
</evidence>
<comment type="subunit">
    <text evidence="8">Tetramer of two alpha and two beta subunits.</text>
</comment>
<comment type="caution">
    <text evidence="9">The sequence shown here is derived from an EMBL/GenBank/DDBJ whole genome shotgun (WGS) entry which is preliminary data.</text>
</comment>
<dbReference type="NCBIfam" id="NF006827">
    <property type="entry name" value="PRK09348.1"/>
    <property type="match status" value="1"/>
</dbReference>
<evidence type="ECO:0000256" key="4">
    <source>
        <dbReference type="ARBA" id="ARBA00022840"/>
    </source>
</evidence>
<dbReference type="PANTHER" id="PTHR30075:SF2">
    <property type="entry name" value="GLYCINE--TRNA LIGASE, CHLOROPLASTIC_MITOCHONDRIAL 2"/>
    <property type="match status" value="1"/>
</dbReference>
<dbReference type="CDD" id="cd00733">
    <property type="entry name" value="GlyRS_alpha_core"/>
    <property type="match status" value="1"/>
</dbReference>
<evidence type="ECO:0000256" key="3">
    <source>
        <dbReference type="ARBA" id="ARBA00022741"/>
    </source>
</evidence>
<gene>
    <name evidence="8 9" type="primary">glyQ</name>
    <name evidence="9" type="ORF">H9901_01695</name>
</gene>
<dbReference type="GO" id="GO:0005524">
    <property type="term" value="F:ATP binding"/>
    <property type="evidence" value="ECO:0007669"/>
    <property type="project" value="UniProtKB-UniRule"/>
</dbReference>
<dbReference type="EC" id="6.1.1.14" evidence="8"/>
<reference evidence="9" key="2">
    <citation type="submission" date="2021-04" db="EMBL/GenBank/DDBJ databases">
        <authorList>
            <person name="Gilroy R."/>
        </authorList>
    </citation>
    <scope>NUCLEOTIDE SEQUENCE</scope>
    <source>
        <strain evidence="9">F6-6636</strain>
    </source>
</reference>
<organism evidence="9 10">
    <name type="scientific">Candidatus Paralactobacillus gallistercoris</name>
    <dbReference type="NCBI Taxonomy" id="2838724"/>
    <lineage>
        <taxon>Bacteria</taxon>
        <taxon>Bacillati</taxon>
        <taxon>Bacillota</taxon>
        <taxon>Bacilli</taxon>
        <taxon>Lactobacillales</taxon>
        <taxon>Lactobacillaceae</taxon>
        <taxon>Lactobacillus</taxon>
    </lineage>
</organism>
<dbReference type="Gene3D" id="1.20.58.180">
    <property type="entry name" value="Class II aaRS and biotin synthetases, domain 2"/>
    <property type="match status" value="1"/>
</dbReference>